<feature type="region of interest" description="Disordered" evidence="3">
    <location>
        <begin position="283"/>
        <end position="327"/>
    </location>
</feature>
<gene>
    <name evidence="5" type="primary">ralgps1</name>
    <name evidence="5" type="ORF">g.15719</name>
</gene>
<dbReference type="InterPro" id="IPR008937">
    <property type="entry name" value="Ras-like_GEF"/>
</dbReference>
<feature type="compositionally biased region" description="Low complexity" evidence="3">
    <location>
        <begin position="286"/>
        <end position="298"/>
    </location>
</feature>
<dbReference type="SUPFAM" id="SSF48366">
    <property type="entry name" value="Ras GEF"/>
    <property type="match status" value="1"/>
</dbReference>
<dbReference type="EMBL" id="GGYP01002102">
    <property type="protein sequence ID" value="MDE46873.1"/>
    <property type="molecule type" value="Transcribed_RNA"/>
</dbReference>
<dbReference type="PANTHER" id="PTHR23113">
    <property type="entry name" value="GUANINE NUCLEOTIDE EXCHANGE FACTOR"/>
    <property type="match status" value="1"/>
</dbReference>
<feature type="compositionally biased region" description="Polar residues" evidence="3">
    <location>
        <begin position="402"/>
        <end position="414"/>
    </location>
</feature>
<evidence type="ECO:0000313" key="5">
    <source>
        <dbReference type="EMBL" id="MDE46873.1"/>
    </source>
</evidence>
<dbReference type="SMART" id="SM00147">
    <property type="entry name" value="RasGEF"/>
    <property type="match status" value="1"/>
</dbReference>
<dbReference type="Pfam" id="PF00617">
    <property type="entry name" value="RasGEF"/>
    <property type="match status" value="1"/>
</dbReference>
<dbReference type="GO" id="GO:0007265">
    <property type="term" value="P:Ras protein signal transduction"/>
    <property type="evidence" value="ECO:0007669"/>
    <property type="project" value="TreeGrafter"/>
</dbReference>
<evidence type="ECO:0000256" key="1">
    <source>
        <dbReference type="ARBA" id="ARBA00022658"/>
    </source>
</evidence>
<proteinExistence type="predicted"/>
<dbReference type="InterPro" id="IPR023578">
    <property type="entry name" value="Ras_GEF_dom_sf"/>
</dbReference>
<dbReference type="AlphaFoldDB" id="A0A6G1SAA4"/>
<dbReference type="InterPro" id="IPR001895">
    <property type="entry name" value="RASGEF_cat_dom"/>
</dbReference>
<dbReference type="Gene3D" id="1.10.840.10">
    <property type="entry name" value="Ras guanine-nucleotide exchange factors catalytic domain"/>
    <property type="match status" value="1"/>
</dbReference>
<evidence type="ECO:0000256" key="2">
    <source>
        <dbReference type="PROSITE-ProRule" id="PRU00168"/>
    </source>
</evidence>
<evidence type="ECO:0000259" key="4">
    <source>
        <dbReference type="PROSITE" id="PS50009"/>
    </source>
</evidence>
<dbReference type="InterPro" id="IPR036964">
    <property type="entry name" value="RASGEF_cat_dom_sf"/>
</dbReference>
<accession>A0A6G1SAA4</accession>
<feature type="compositionally biased region" description="Basic residues" evidence="3">
    <location>
        <begin position="302"/>
        <end position="313"/>
    </location>
</feature>
<name>A0A6G1SAA4_9ACAR</name>
<protein>
    <submittedName>
        <fullName evidence="5">Ras-specific guanine nucleotide-releasing factor RalGPS1</fullName>
    </submittedName>
</protein>
<keyword evidence="1 2" id="KW-0344">Guanine-nucleotide releasing factor</keyword>
<dbReference type="PANTHER" id="PTHR23113:SF368">
    <property type="entry name" value="CELL DIVISION CONTROL PROTEIN 25"/>
    <property type="match status" value="1"/>
</dbReference>
<feature type="region of interest" description="Disordered" evidence="3">
    <location>
        <begin position="401"/>
        <end position="433"/>
    </location>
</feature>
<reference evidence="5" key="1">
    <citation type="submission" date="2018-10" db="EMBL/GenBank/DDBJ databases">
        <title>Transcriptome assembly of Aceria tosichella (Wheat curl mite) Type 2.</title>
        <authorList>
            <person name="Scully E.D."/>
            <person name="Geib S.M."/>
            <person name="Palmer N.A."/>
            <person name="Gupta A.K."/>
            <person name="Sarath G."/>
            <person name="Tatineni S."/>
        </authorList>
    </citation>
    <scope>NUCLEOTIDE SEQUENCE</scope>
    <source>
        <strain evidence="5">LincolnNE</strain>
    </source>
</reference>
<organism evidence="5">
    <name type="scientific">Aceria tosichella</name>
    <name type="common">wheat curl mite</name>
    <dbReference type="NCBI Taxonomy" id="561515"/>
    <lineage>
        <taxon>Eukaryota</taxon>
        <taxon>Metazoa</taxon>
        <taxon>Ecdysozoa</taxon>
        <taxon>Arthropoda</taxon>
        <taxon>Chelicerata</taxon>
        <taxon>Arachnida</taxon>
        <taxon>Acari</taxon>
        <taxon>Acariformes</taxon>
        <taxon>Trombidiformes</taxon>
        <taxon>Prostigmata</taxon>
        <taxon>Eupodina</taxon>
        <taxon>Eriophyoidea</taxon>
        <taxon>Eriophyidae</taxon>
        <taxon>Eriophyinae</taxon>
        <taxon>Aceriini</taxon>
        <taxon>Aceria</taxon>
    </lineage>
</organism>
<evidence type="ECO:0000256" key="3">
    <source>
        <dbReference type="SAM" id="MobiDB-lite"/>
    </source>
</evidence>
<feature type="domain" description="Ras-GEF" evidence="4">
    <location>
        <begin position="16"/>
        <end position="257"/>
    </location>
</feature>
<sequence>MKLINANKQYSMIDVDPEDLAAQITLIDLPIFKAIRRDEFLSSATSRERASARRHQSSPCPNVSAMKRQFNQVSFWAVRQILAHNSARQRAELVSHIIKTAKHLYQLNNLHSSFALVSALLSSPIYRLEKTWQNVNKRYPKDKAQFDRLRHLYSDTNNYESLRQHLATCDLPCIPYLGVYSRDIIYINELHHEDTPQRTKSTNKILESIEKFQSSEYDHLLSMKDVHDYLMSNRFIDELQRFIEDENHRRSLEIEPPNSCINGGGSNGSLAIDHRFAEQASRLYHSSSASTITSQSSDNHNHHQHNHYHHHHSNQQQLNHHNQRSSRSNMLAGLSSMVHSAVISTSTKLNNISPLASNPPTKLSATTLVPPACNAQKSWRYLIDDSFVDGINKIDENHHSFSRVSKSANSSDDNLYSADKDHTNFPPPISTSS</sequence>
<dbReference type="GO" id="GO:0005085">
    <property type="term" value="F:guanyl-nucleotide exchange factor activity"/>
    <property type="evidence" value="ECO:0007669"/>
    <property type="project" value="UniProtKB-KW"/>
</dbReference>
<dbReference type="PROSITE" id="PS50009">
    <property type="entry name" value="RASGEF_CAT"/>
    <property type="match status" value="1"/>
</dbReference>
<dbReference type="GO" id="GO:0005886">
    <property type="term" value="C:plasma membrane"/>
    <property type="evidence" value="ECO:0007669"/>
    <property type="project" value="TreeGrafter"/>
</dbReference>